<reference evidence="4" key="1">
    <citation type="journal article" date="2020" name="Stud. Mycol.">
        <title>101 Dothideomycetes genomes: a test case for predicting lifestyles and emergence of pathogens.</title>
        <authorList>
            <person name="Haridas S."/>
            <person name="Albert R."/>
            <person name="Binder M."/>
            <person name="Bloem J."/>
            <person name="Labutti K."/>
            <person name="Salamov A."/>
            <person name="Andreopoulos B."/>
            <person name="Baker S."/>
            <person name="Barry K."/>
            <person name="Bills G."/>
            <person name="Bluhm B."/>
            <person name="Cannon C."/>
            <person name="Castanera R."/>
            <person name="Culley D."/>
            <person name="Daum C."/>
            <person name="Ezra D."/>
            <person name="Gonzalez J."/>
            <person name="Henrissat B."/>
            <person name="Kuo A."/>
            <person name="Liang C."/>
            <person name="Lipzen A."/>
            <person name="Lutzoni F."/>
            <person name="Magnuson J."/>
            <person name="Mondo S."/>
            <person name="Nolan M."/>
            <person name="Ohm R."/>
            <person name="Pangilinan J."/>
            <person name="Park H.-J."/>
            <person name="Ramirez L."/>
            <person name="Alfaro M."/>
            <person name="Sun H."/>
            <person name="Tritt A."/>
            <person name="Yoshinaga Y."/>
            <person name="Zwiers L.-H."/>
            <person name="Turgeon B."/>
            <person name="Goodwin S."/>
            <person name="Spatafora J."/>
            <person name="Crous P."/>
            <person name="Grigoriev I."/>
        </authorList>
    </citation>
    <scope>NUCLEOTIDE SEQUENCE</scope>
    <source>
        <strain evidence="4">CBS 119925</strain>
    </source>
</reference>
<name>A0A6A6VNC1_9PLEO</name>
<evidence type="ECO:0000259" key="3">
    <source>
        <dbReference type="Pfam" id="PF02826"/>
    </source>
</evidence>
<dbReference type="InterPro" id="IPR036291">
    <property type="entry name" value="NAD(P)-bd_dom_sf"/>
</dbReference>
<dbReference type="PANTHER" id="PTHR43333">
    <property type="entry name" value="2-HACID_DH_C DOMAIN-CONTAINING PROTEIN"/>
    <property type="match status" value="1"/>
</dbReference>
<dbReference type="CDD" id="cd12163">
    <property type="entry name" value="2-Hacid_dh_5"/>
    <property type="match status" value="1"/>
</dbReference>
<dbReference type="Proteomes" id="UP000799440">
    <property type="component" value="Unassembled WGS sequence"/>
</dbReference>
<dbReference type="SUPFAM" id="SSF52283">
    <property type="entry name" value="Formate/glycerate dehydrogenase catalytic domain-like"/>
    <property type="match status" value="1"/>
</dbReference>
<evidence type="ECO:0000313" key="5">
    <source>
        <dbReference type="Proteomes" id="UP000799440"/>
    </source>
</evidence>
<dbReference type="AlphaFoldDB" id="A0A6A6VNC1"/>
<organism evidence="4 5">
    <name type="scientific">Sporormia fimetaria CBS 119925</name>
    <dbReference type="NCBI Taxonomy" id="1340428"/>
    <lineage>
        <taxon>Eukaryota</taxon>
        <taxon>Fungi</taxon>
        <taxon>Dikarya</taxon>
        <taxon>Ascomycota</taxon>
        <taxon>Pezizomycotina</taxon>
        <taxon>Dothideomycetes</taxon>
        <taxon>Pleosporomycetidae</taxon>
        <taxon>Pleosporales</taxon>
        <taxon>Sporormiaceae</taxon>
        <taxon>Sporormia</taxon>
    </lineage>
</organism>
<dbReference type="InterPro" id="IPR029752">
    <property type="entry name" value="D-isomer_DH_CS1"/>
</dbReference>
<dbReference type="PROSITE" id="PS00065">
    <property type="entry name" value="D_2_HYDROXYACID_DH_1"/>
    <property type="match status" value="1"/>
</dbReference>
<evidence type="ECO:0000313" key="4">
    <source>
        <dbReference type="EMBL" id="KAF2750647.1"/>
    </source>
</evidence>
<keyword evidence="2" id="KW-0520">NAD</keyword>
<dbReference type="SUPFAM" id="SSF51735">
    <property type="entry name" value="NAD(P)-binding Rossmann-fold domains"/>
    <property type="match status" value="1"/>
</dbReference>
<proteinExistence type="predicted"/>
<evidence type="ECO:0000256" key="1">
    <source>
        <dbReference type="ARBA" id="ARBA00023002"/>
    </source>
</evidence>
<dbReference type="OrthoDB" id="298012at2759"/>
<dbReference type="InterPro" id="IPR006140">
    <property type="entry name" value="D-isomer_DH_NAD-bd"/>
</dbReference>
<feature type="domain" description="D-isomer specific 2-hydroxyacid dehydrogenase NAD-binding" evidence="3">
    <location>
        <begin position="134"/>
        <end position="204"/>
    </location>
</feature>
<keyword evidence="5" id="KW-1185">Reference proteome</keyword>
<feature type="domain" description="D-isomer specific 2-hydroxyacid dehydrogenase NAD-binding" evidence="3">
    <location>
        <begin position="231"/>
        <end position="335"/>
    </location>
</feature>
<protein>
    <recommendedName>
        <fullName evidence="3">D-isomer specific 2-hydroxyacid dehydrogenase NAD-binding domain-containing protein</fullName>
    </recommendedName>
</protein>
<dbReference type="GO" id="GO:0051287">
    <property type="term" value="F:NAD binding"/>
    <property type="evidence" value="ECO:0007669"/>
    <property type="project" value="InterPro"/>
</dbReference>
<dbReference type="EMBL" id="MU006563">
    <property type="protein sequence ID" value="KAF2750647.1"/>
    <property type="molecule type" value="Genomic_DNA"/>
</dbReference>
<sequence length="372" mass="41552">MAGNETPTNGTSDRQLLLAVLPWPEEDTKPLVKGLEDEFPELEVKYIYEELAKKWDKQGQLQIPEDYIKRAKILATLSWLPSSASAAPNLELIQFFSAGTNHVASHPIYTDSDIPLATQSGIHGPQIAEWVIMMDLIHSHKYIEFYEAQKRKEWDQKRGMKVKDAVGRRVGVLGYGSIGRQVARVAKAMGSDVIAYTASPRPTPESRRDNGFIVPGTGDPDGSLPSAWYSGLEKEKLHEFLRQGIDLLVVSVPLTEKTTHFLSTKEFNLLSSSSPRGCFIANISRGAIIDQAALVEALETEKIRGAALDVTDPEPLPKEDGLWDVKNCYITPHISGVSEDYAQRAFQVLRENLRRRREGRGLVNLVDRERGY</sequence>
<dbReference type="Gene3D" id="3.40.50.720">
    <property type="entry name" value="NAD(P)-binding Rossmann-like Domain"/>
    <property type="match status" value="2"/>
</dbReference>
<gene>
    <name evidence="4" type="ORF">M011DRAFT_178166</name>
</gene>
<evidence type="ECO:0000256" key="2">
    <source>
        <dbReference type="ARBA" id="ARBA00023027"/>
    </source>
</evidence>
<dbReference type="GO" id="GO:0016491">
    <property type="term" value="F:oxidoreductase activity"/>
    <property type="evidence" value="ECO:0007669"/>
    <property type="project" value="UniProtKB-KW"/>
</dbReference>
<accession>A0A6A6VNC1</accession>
<dbReference type="Pfam" id="PF02826">
    <property type="entry name" value="2-Hacid_dh_C"/>
    <property type="match status" value="2"/>
</dbReference>
<keyword evidence="1" id="KW-0560">Oxidoreductase</keyword>
<dbReference type="PANTHER" id="PTHR43333:SF1">
    <property type="entry name" value="D-ISOMER SPECIFIC 2-HYDROXYACID DEHYDROGENASE NAD-BINDING DOMAIN-CONTAINING PROTEIN"/>
    <property type="match status" value="1"/>
</dbReference>